<evidence type="ECO:0000259" key="10">
    <source>
        <dbReference type="PROSITE" id="PS50002"/>
    </source>
</evidence>
<sequence length="770" mass="86353">MDSSKPGLDLERELTCSICTELLYQPLTLLDCLHTYCGACLKDWFSFQANQAENSPTPPVPGANVFTCPSCRAPVRDTRHNATVATLLDMLVAANPDRRRSETDVEEMGKKYRPGDTVLPELRLPERTPEERRADDAERRLLEDVRDLSLREAGVESSSLAPRHGRRREDSSSADGRARRSRDHSRDGRHGPRYEGSRRPRANEGRSSADQLQPQSDARSSEHRRRRRSESRHRSDESSDTRRRQIEHQSSLRSLISSGDLSERDIEREIEDFARQIQEEGLLDGLDLDNIDLSRNDDRVTNPSALVSANFAPSPPMEPLSPRMQRPNRPADLSIIGQATSGPVGLGLGMSSPTTPGHQRTRSQLYPEPSITCARCAKQHIEYELHYNCNICASGNWNICLECYRSGKGCLHWFGFGYGAWAKWEKARHAAKEDIPRPHMLTANRYLQPKIIPGGAEGRRTLTTEDPIKRLESGNFCARCLTWANECFWRCDNCNFGDWGFCNSCVNQGRSCTHPLLPLTYQPQPSHTPPASPRSPRPPYAAAVLTGPNIHSIGPFKPLTFTTRCDVCQDPIAPSHSRYHCFTCTSSIEPDTQPGDYDVCTNCYANLEARDQISPENGHAGWRRCLNGHRMIVIGFRDGPGGQLRHILSDLVGGRNLRITAAEGSDEQAPQKWWWYEGGQKRERFVTRDVAADAPMAEGLAPGFPPDGGGGIRASATWAWYPKAEDELLFPRGAEIREIEDVNGDWFFGVYMGAKGLFPSPYVRRLDDHK</sequence>
<evidence type="ECO:0000256" key="1">
    <source>
        <dbReference type="ARBA" id="ARBA00008649"/>
    </source>
</evidence>
<feature type="compositionally biased region" description="Basic and acidic residues" evidence="9">
    <location>
        <begin position="232"/>
        <end position="247"/>
    </location>
</feature>
<gene>
    <name evidence="12" type="ORF">CH063_06502</name>
</gene>
<evidence type="ECO:0000259" key="11">
    <source>
        <dbReference type="PROSITE" id="PS50089"/>
    </source>
</evidence>
<dbReference type="PROSITE" id="PS50089">
    <property type="entry name" value="ZF_RING_2"/>
    <property type="match status" value="1"/>
</dbReference>
<evidence type="ECO:0000256" key="7">
    <source>
        <dbReference type="PROSITE-ProRule" id="PRU00175"/>
    </source>
</evidence>
<keyword evidence="5" id="KW-0862">Zinc</keyword>
<organism evidence="12 13">
    <name type="scientific">Colletotrichum higginsianum (strain IMI 349063)</name>
    <name type="common">Crucifer anthracnose fungus</name>
    <dbReference type="NCBI Taxonomy" id="759273"/>
    <lineage>
        <taxon>Eukaryota</taxon>
        <taxon>Fungi</taxon>
        <taxon>Dikarya</taxon>
        <taxon>Ascomycota</taxon>
        <taxon>Pezizomycotina</taxon>
        <taxon>Sordariomycetes</taxon>
        <taxon>Hypocreomycetidae</taxon>
        <taxon>Glomerellales</taxon>
        <taxon>Glomerellaceae</taxon>
        <taxon>Colletotrichum</taxon>
        <taxon>Colletotrichum destructivum species complex</taxon>
    </lineage>
</organism>
<dbReference type="InterPro" id="IPR052256">
    <property type="entry name" value="E3_ubiquitin-ligase_CHFR"/>
</dbReference>
<dbReference type="EMBL" id="CACQ02001175">
    <property type="protein sequence ID" value="CCF34527.1"/>
    <property type="molecule type" value="Genomic_DNA"/>
</dbReference>
<evidence type="ECO:0000256" key="6">
    <source>
        <dbReference type="ARBA" id="ARBA00022843"/>
    </source>
</evidence>
<dbReference type="Gene3D" id="3.30.60.90">
    <property type="match status" value="1"/>
</dbReference>
<evidence type="ECO:0000256" key="9">
    <source>
        <dbReference type="SAM" id="MobiDB-lite"/>
    </source>
</evidence>
<feature type="domain" description="SH3" evidence="10">
    <location>
        <begin position="709"/>
        <end position="768"/>
    </location>
</feature>
<dbReference type="Pfam" id="PF00097">
    <property type="entry name" value="zf-C3HC4"/>
    <property type="match status" value="1"/>
</dbReference>
<feature type="domain" description="RING-type" evidence="11">
    <location>
        <begin position="16"/>
        <end position="72"/>
    </location>
</feature>
<dbReference type="SMART" id="SM00184">
    <property type="entry name" value="RING"/>
    <property type="match status" value="1"/>
</dbReference>
<accession>H1V2S5</accession>
<proteinExistence type="inferred from homology"/>
<dbReference type="InterPro" id="IPR043145">
    <property type="entry name" value="Znf_ZZ_sf"/>
</dbReference>
<feature type="compositionally biased region" description="Basic and acidic residues" evidence="9">
    <location>
        <begin position="184"/>
        <end position="204"/>
    </location>
</feature>
<dbReference type="Gene3D" id="2.30.30.40">
    <property type="entry name" value="SH3 Domains"/>
    <property type="match status" value="1"/>
</dbReference>
<dbReference type="GO" id="GO:0005634">
    <property type="term" value="C:nucleus"/>
    <property type="evidence" value="ECO:0007669"/>
    <property type="project" value="TreeGrafter"/>
</dbReference>
<feature type="region of interest" description="Disordered" evidence="9">
    <location>
        <begin position="306"/>
        <end position="326"/>
    </location>
</feature>
<evidence type="ECO:0000313" key="13">
    <source>
        <dbReference type="Proteomes" id="UP000007174"/>
    </source>
</evidence>
<dbReference type="PANTHER" id="PTHR16079:SF4">
    <property type="entry name" value="E3 UBIQUITIN-PROTEIN LIGASE CHFR"/>
    <property type="match status" value="1"/>
</dbReference>
<dbReference type="GO" id="GO:0016567">
    <property type="term" value="P:protein ubiquitination"/>
    <property type="evidence" value="ECO:0007669"/>
    <property type="project" value="TreeGrafter"/>
</dbReference>
<evidence type="ECO:0000313" key="12">
    <source>
        <dbReference type="EMBL" id="CCF34527.1"/>
    </source>
</evidence>
<feature type="region of interest" description="Disordered" evidence="9">
    <location>
        <begin position="152"/>
        <end position="260"/>
    </location>
</feature>
<reference evidence="13" key="1">
    <citation type="journal article" date="2012" name="Nat. Genet.">
        <title>Lifestyle transitions in plant pathogenic Colletotrichum fungi deciphered by genome and transcriptome analyses.</title>
        <authorList>
            <person name="O'Connell R.J."/>
            <person name="Thon M.R."/>
            <person name="Hacquard S."/>
            <person name="Amyotte S.G."/>
            <person name="Kleemann J."/>
            <person name="Torres M.F."/>
            <person name="Damm U."/>
            <person name="Buiate E.A."/>
            <person name="Epstein L."/>
            <person name="Alkan N."/>
            <person name="Altmueller J."/>
            <person name="Alvarado-Balderrama L."/>
            <person name="Bauser C.A."/>
            <person name="Becker C."/>
            <person name="Birren B.W."/>
            <person name="Chen Z."/>
            <person name="Choi J."/>
            <person name="Crouch J.A."/>
            <person name="Duvick J.P."/>
            <person name="Farman M.A."/>
            <person name="Gan P."/>
            <person name="Heiman D."/>
            <person name="Henrissat B."/>
            <person name="Howard R.J."/>
            <person name="Kabbage M."/>
            <person name="Koch C."/>
            <person name="Kracher B."/>
            <person name="Kubo Y."/>
            <person name="Law A.D."/>
            <person name="Lebrun M.-H."/>
            <person name="Lee Y.-H."/>
            <person name="Miyara I."/>
            <person name="Moore N."/>
            <person name="Neumann U."/>
            <person name="Nordstroem K."/>
            <person name="Panaccione D.G."/>
            <person name="Panstruga R."/>
            <person name="Place M."/>
            <person name="Proctor R.H."/>
            <person name="Prusky D."/>
            <person name="Rech G."/>
            <person name="Reinhardt R."/>
            <person name="Rollins J.A."/>
            <person name="Rounsley S."/>
            <person name="Schardl C.L."/>
            <person name="Schwartz D.C."/>
            <person name="Shenoy N."/>
            <person name="Shirasu K."/>
            <person name="Sikhakolli U.R."/>
            <person name="Stueber K."/>
            <person name="Sukno S.A."/>
            <person name="Sweigard J.A."/>
            <person name="Takano Y."/>
            <person name="Takahara H."/>
            <person name="Trail F."/>
            <person name="van der Does H.C."/>
            <person name="Voll L.M."/>
            <person name="Will I."/>
            <person name="Young S."/>
            <person name="Zeng Q."/>
            <person name="Zhang J."/>
            <person name="Zhou S."/>
            <person name="Dickman M.B."/>
            <person name="Schulze-Lefert P."/>
            <person name="Ver Loren van Themaat E."/>
            <person name="Ma L.-J."/>
            <person name="Vaillancourt L.J."/>
        </authorList>
    </citation>
    <scope>NUCLEOTIDE SEQUENCE [LARGE SCALE GENOMIC DNA]</scope>
    <source>
        <strain evidence="13">IMI 349063</strain>
    </source>
</reference>
<dbReference type="HOGENOM" id="CLU_005224_1_0_1"/>
<feature type="compositionally biased region" description="Basic residues" evidence="9">
    <location>
        <begin position="222"/>
        <end position="231"/>
    </location>
</feature>
<keyword evidence="3" id="KW-0479">Metal-binding</keyword>
<dbReference type="InterPro" id="IPR036028">
    <property type="entry name" value="SH3-like_dom_sf"/>
</dbReference>
<feature type="compositionally biased region" description="Basic and acidic residues" evidence="9">
    <location>
        <begin position="96"/>
        <end position="114"/>
    </location>
</feature>
<dbReference type="InterPro" id="IPR018957">
    <property type="entry name" value="Znf_C3HC4_RING-type"/>
</dbReference>
<feature type="compositionally biased region" description="Polar residues" evidence="9">
    <location>
        <begin position="248"/>
        <end position="260"/>
    </location>
</feature>
<dbReference type="PROSITE" id="PS50002">
    <property type="entry name" value="SH3"/>
    <property type="match status" value="1"/>
</dbReference>
<protein>
    <submittedName>
        <fullName evidence="12">RING finger domain-containing protein</fullName>
    </submittedName>
</protein>
<feature type="compositionally biased region" description="Polar residues" evidence="9">
    <location>
        <begin position="205"/>
        <end position="215"/>
    </location>
</feature>
<dbReference type="SMART" id="SM00326">
    <property type="entry name" value="SH3"/>
    <property type="match status" value="1"/>
</dbReference>
<dbReference type="InterPro" id="IPR001452">
    <property type="entry name" value="SH3_domain"/>
</dbReference>
<evidence type="ECO:0000256" key="8">
    <source>
        <dbReference type="PROSITE-ProRule" id="PRU00192"/>
    </source>
</evidence>
<dbReference type="SUPFAM" id="SSF57850">
    <property type="entry name" value="RING/U-box"/>
    <property type="match status" value="3"/>
</dbReference>
<dbReference type="AlphaFoldDB" id="H1V2S5"/>
<dbReference type="Gene3D" id="3.30.40.10">
    <property type="entry name" value="Zinc/RING finger domain, C3HC4 (zinc finger)"/>
    <property type="match status" value="1"/>
</dbReference>
<feature type="compositionally biased region" description="Basic and acidic residues" evidence="9">
    <location>
        <begin position="123"/>
        <end position="138"/>
    </location>
</feature>
<dbReference type="Proteomes" id="UP000007174">
    <property type="component" value="Unassembled WGS sequence"/>
</dbReference>
<feature type="region of interest" description="Disordered" evidence="9">
    <location>
        <begin position="95"/>
        <end position="138"/>
    </location>
</feature>
<keyword evidence="4 7" id="KW-0863">Zinc-finger</keyword>
<dbReference type="SUPFAM" id="SSF50044">
    <property type="entry name" value="SH3-domain"/>
    <property type="match status" value="1"/>
</dbReference>
<dbReference type="eggNOG" id="KOG0802">
    <property type="taxonomic scope" value="Eukaryota"/>
</dbReference>
<dbReference type="InterPro" id="IPR001841">
    <property type="entry name" value="Znf_RING"/>
</dbReference>
<dbReference type="STRING" id="759273.H1V2S5"/>
<dbReference type="InterPro" id="IPR013083">
    <property type="entry name" value="Znf_RING/FYVE/PHD"/>
</dbReference>
<evidence type="ECO:0000256" key="2">
    <source>
        <dbReference type="ARBA" id="ARBA00022443"/>
    </source>
</evidence>
<dbReference type="VEuPathDB" id="FungiDB:CH63R_02958"/>
<name>H1V2S5_COLHI</name>
<keyword evidence="6" id="KW-0832">Ubl conjugation</keyword>
<dbReference type="GO" id="GO:0004842">
    <property type="term" value="F:ubiquitin-protein transferase activity"/>
    <property type="evidence" value="ECO:0007669"/>
    <property type="project" value="TreeGrafter"/>
</dbReference>
<evidence type="ECO:0000256" key="4">
    <source>
        <dbReference type="ARBA" id="ARBA00022771"/>
    </source>
</evidence>
<keyword evidence="2 8" id="KW-0728">SH3 domain</keyword>
<dbReference type="PROSITE" id="PS00518">
    <property type="entry name" value="ZF_RING_1"/>
    <property type="match status" value="1"/>
</dbReference>
<dbReference type="GO" id="GO:0006511">
    <property type="term" value="P:ubiquitin-dependent protein catabolic process"/>
    <property type="evidence" value="ECO:0007669"/>
    <property type="project" value="TreeGrafter"/>
</dbReference>
<dbReference type="GO" id="GO:0008270">
    <property type="term" value="F:zinc ion binding"/>
    <property type="evidence" value="ECO:0007669"/>
    <property type="project" value="UniProtKB-KW"/>
</dbReference>
<comment type="similarity">
    <text evidence="1">Belongs to the SH3RF family.</text>
</comment>
<dbReference type="InterPro" id="IPR017907">
    <property type="entry name" value="Znf_RING_CS"/>
</dbReference>
<dbReference type="PANTHER" id="PTHR16079">
    <property type="entry name" value="UBIQUITIN LIGASE PROTEIN CHFR"/>
    <property type="match status" value="1"/>
</dbReference>
<evidence type="ECO:0000256" key="5">
    <source>
        <dbReference type="ARBA" id="ARBA00022833"/>
    </source>
</evidence>
<evidence type="ECO:0000256" key="3">
    <source>
        <dbReference type="ARBA" id="ARBA00022723"/>
    </source>
</evidence>